<dbReference type="Proteomes" id="UP001357485">
    <property type="component" value="Unassembled WGS sequence"/>
</dbReference>
<dbReference type="InterPro" id="IPR007728">
    <property type="entry name" value="Pre-SET_dom"/>
</dbReference>
<feature type="domain" description="Pre-SET" evidence="1">
    <location>
        <begin position="30"/>
        <end position="112"/>
    </location>
</feature>
<reference evidence="2 3" key="1">
    <citation type="submission" date="2023-08" db="EMBL/GenBank/DDBJ databases">
        <title>Black Yeasts Isolated from many extreme environments.</title>
        <authorList>
            <person name="Coleine C."/>
            <person name="Stajich J.E."/>
            <person name="Selbmann L."/>
        </authorList>
    </citation>
    <scope>NUCLEOTIDE SEQUENCE [LARGE SCALE GENOMIC DNA]</scope>
    <source>
        <strain evidence="2 3">CCFEE 536</strain>
    </source>
</reference>
<proteinExistence type="predicted"/>
<keyword evidence="3" id="KW-1185">Reference proteome</keyword>
<dbReference type="SUPFAM" id="SSF82199">
    <property type="entry name" value="SET domain"/>
    <property type="match status" value="1"/>
</dbReference>
<feature type="non-terminal residue" evidence="2">
    <location>
        <position position="132"/>
    </location>
</feature>
<comment type="caution">
    <text evidence="2">The sequence shown here is derived from an EMBL/GenBank/DDBJ whole genome shotgun (WGS) entry which is preliminary data.</text>
</comment>
<organism evidence="2 3">
    <name type="scientific">Cryomyces antarcticus</name>
    <dbReference type="NCBI Taxonomy" id="329879"/>
    <lineage>
        <taxon>Eukaryota</taxon>
        <taxon>Fungi</taxon>
        <taxon>Dikarya</taxon>
        <taxon>Ascomycota</taxon>
        <taxon>Pezizomycotina</taxon>
        <taxon>Dothideomycetes</taxon>
        <taxon>Dothideomycetes incertae sedis</taxon>
        <taxon>Cryomyces</taxon>
    </lineage>
</organism>
<evidence type="ECO:0000259" key="1">
    <source>
        <dbReference type="Pfam" id="PF05033"/>
    </source>
</evidence>
<name>A0ABR0KQK1_9PEZI</name>
<accession>A0ABR0KQK1</accession>
<evidence type="ECO:0000313" key="2">
    <source>
        <dbReference type="EMBL" id="KAK5107608.1"/>
    </source>
</evidence>
<dbReference type="Pfam" id="PF05033">
    <property type="entry name" value="Pre-SET"/>
    <property type="match status" value="1"/>
</dbReference>
<gene>
    <name evidence="2" type="ORF">LTR16_006253</name>
</gene>
<dbReference type="EMBL" id="JAVRRA010025760">
    <property type="protein sequence ID" value="KAK5107608.1"/>
    <property type="molecule type" value="Genomic_DNA"/>
</dbReference>
<protein>
    <recommendedName>
        <fullName evidence="1">Pre-SET domain-containing protein</fullName>
    </recommendedName>
</protein>
<evidence type="ECO:0000313" key="3">
    <source>
        <dbReference type="Proteomes" id="UP001357485"/>
    </source>
</evidence>
<sequence length="132" mass="14691">MLEHAAQASTTAAENRIRLEMNRKLKALPGAPITFVNTLDRTSPPLSFQFVTKSVLREGVEMLDVETVVGCKKCRPDMGAQKGCEYTKMCDCLEFAAVDEARLTEEERAIYEASGKDNISRFGKKFPYFSSG</sequence>
<dbReference type="InterPro" id="IPR046341">
    <property type="entry name" value="SET_dom_sf"/>
</dbReference>
<dbReference type="Gene3D" id="2.170.270.10">
    <property type="entry name" value="SET domain"/>
    <property type="match status" value="1"/>
</dbReference>